<dbReference type="STRING" id="538381.GCA_001696535_00016"/>
<dbReference type="Pfam" id="PF00581">
    <property type="entry name" value="Rhodanese"/>
    <property type="match status" value="2"/>
</dbReference>
<dbReference type="InterPro" id="IPR001763">
    <property type="entry name" value="Rhodanese-like_dom"/>
</dbReference>
<sequence>MFAFSRVAATLLIVATAFAAPAAVAAPDVTPLVSPQWLADNLERDDIVVIDIRSPFAGSSKDVYLKGHVPGAVWSEYPGYWRTDRGDVVGVLPSVEKLEAALSELGLSEDKALVIVPAGGNSSEFSAAARVYWTVKYLGHDAVAILDGGHKAWVAAGHPVETGNVTPVGDMFVAEPRADYLLQTSDVAKRLQSSAVLIDGRPADQFAGLDKHSKATRFGRIPDAVSLDQAVFYDDAKGQLKPQAEISALVPATLGDKSVEIVSYCNTGHWAATNWFVLHELLGYKNVSLYDDSMVGWSQDESLPMTSDRTVIDEVRTFLSDLFG</sequence>
<feature type="signal peptide" evidence="2">
    <location>
        <begin position="1"/>
        <end position="19"/>
    </location>
</feature>
<keyword evidence="2" id="KW-0732">Signal</keyword>
<evidence type="ECO:0000259" key="3">
    <source>
        <dbReference type="PROSITE" id="PS50206"/>
    </source>
</evidence>
<keyword evidence="1" id="KW-0677">Repeat</keyword>
<dbReference type="SMART" id="SM00450">
    <property type="entry name" value="RHOD"/>
    <property type="match status" value="2"/>
</dbReference>
<gene>
    <name evidence="4" type="ORF">SAMN05421512_104377</name>
</gene>
<dbReference type="GO" id="GO:0016740">
    <property type="term" value="F:transferase activity"/>
    <property type="evidence" value="ECO:0007669"/>
    <property type="project" value="UniProtKB-KW"/>
</dbReference>
<accession>A0A285S9T8</accession>
<dbReference type="Proteomes" id="UP000219331">
    <property type="component" value="Unassembled WGS sequence"/>
</dbReference>
<evidence type="ECO:0000313" key="5">
    <source>
        <dbReference type="Proteomes" id="UP000219331"/>
    </source>
</evidence>
<dbReference type="PANTHER" id="PTHR43855:SF1">
    <property type="entry name" value="THIOSULFATE SULFURTRANSFERASE"/>
    <property type="match status" value="1"/>
</dbReference>
<keyword evidence="4" id="KW-0670">Pyruvate</keyword>
<evidence type="ECO:0000256" key="1">
    <source>
        <dbReference type="ARBA" id="ARBA00022737"/>
    </source>
</evidence>
<dbReference type="EMBL" id="OBML01000004">
    <property type="protein sequence ID" value="SOC04405.1"/>
    <property type="molecule type" value="Genomic_DNA"/>
</dbReference>
<proteinExistence type="predicted"/>
<reference evidence="4 5" key="1">
    <citation type="submission" date="2017-08" db="EMBL/GenBank/DDBJ databases">
        <authorList>
            <person name="de Groot N.N."/>
        </authorList>
    </citation>
    <scope>NUCLEOTIDE SEQUENCE [LARGE SCALE GENOMIC DNA]</scope>
    <source>
        <strain evidence="4 5">USBA 352</strain>
    </source>
</reference>
<evidence type="ECO:0000256" key="2">
    <source>
        <dbReference type="SAM" id="SignalP"/>
    </source>
</evidence>
<protein>
    <submittedName>
        <fullName evidence="4">Thiosulfate/3-mercaptopyruvate sulfurtransferase</fullName>
    </submittedName>
</protein>
<evidence type="ECO:0000313" key="4">
    <source>
        <dbReference type="EMBL" id="SOC04405.1"/>
    </source>
</evidence>
<dbReference type="RefSeq" id="WP_067214581.1">
    <property type="nucleotide sequence ID" value="NZ_MBQE01000001.1"/>
</dbReference>
<feature type="chain" id="PRO_5011631274" evidence="2">
    <location>
        <begin position="20"/>
        <end position="324"/>
    </location>
</feature>
<keyword evidence="4" id="KW-0808">Transferase</keyword>
<dbReference type="CDD" id="cd01448">
    <property type="entry name" value="TST_Repeat_1"/>
    <property type="match status" value="1"/>
</dbReference>
<dbReference type="InterPro" id="IPR036873">
    <property type="entry name" value="Rhodanese-like_dom_sf"/>
</dbReference>
<name>A0A285S9T8_9HYPH</name>
<keyword evidence="5" id="KW-1185">Reference proteome</keyword>
<dbReference type="OrthoDB" id="9781034at2"/>
<dbReference type="InterPro" id="IPR051126">
    <property type="entry name" value="Thiosulfate_sulfurtransferase"/>
</dbReference>
<dbReference type="AlphaFoldDB" id="A0A285S9T8"/>
<feature type="domain" description="Rhodanese" evidence="3">
    <location>
        <begin position="191"/>
        <end position="306"/>
    </location>
</feature>
<dbReference type="PROSITE" id="PS50206">
    <property type="entry name" value="RHODANESE_3"/>
    <property type="match status" value="2"/>
</dbReference>
<organism evidence="4 5">
    <name type="scientific">Stappia indica</name>
    <dbReference type="NCBI Taxonomy" id="538381"/>
    <lineage>
        <taxon>Bacteria</taxon>
        <taxon>Pseudomonadati</taxon>
        <taxon>Pseudomonadota</taxon>
        <taxon>Alphaproteobacteria</taxon>
        <taxon>Hyphomicrobiales</taxon>
        <taxon>Stappiaceae</taxon>
        <taxon>Stappia</taxon>
    </lineage>
</organism>
<feature type="domain" description="Rhodanese" evidence="3">
    <location>
        <begin position="43"/>
        <end position="162"/>
    </location>
</feature>
<dbReference type="Gene3D" id="3.40.250.10">
    <property type="entry name" value="Rhodanese-like domain"/>
    <property type="match status" value="2"/>
</dbReference>
<dbReference type="PANTHER" id="PTHR43855">
    <property type="entry name" value="THIOSULFATE SULFURTRANSFERASE"/>
    <property type="match status" value="1"/>
</dbReference>
<dbReference type="SUPFAM" id="SSF52821">
    <property type="entry name" value="Rhodanese/Cell cycle control phosphatase"/>
    <property type="match status" value="2"/>
</dbReference>